<evidence type="ECO:0000256" key="1">
    <source>
        <dbReference type="SAM" id="MobiDB-lite"/>
    </source>
</evidence>
<evidence type="ECO:0000313" key="3">
    <source>
        <dbReference type="Proteomes" id="UP000314294"/>
    </source>
</evidence>
<reference evidence="2 3" key="1">
    <citation type="submission" date="2019-03" db="EMBL/GenBank/DDBJ databases">
        <title>First draft genome of Liparis tanakae, snailfish: a comprehensive survey of snailfish specific genes.</title>
        <authorList>
            <person name="Kim W."/>
            <person name="Song I."/>
            <person name="Jeong J.-H."/>
            <person name="Kim D."/>
            <person name="Kim S."/>
            <person name="Ryu S."/>
            <person name="Song J.Y."/>
            <person name="Lee S.K."/>
        </authorList>
    </citation>
    <scope>NUCLEOTIDE SEQUENCE [LARGE SCALE GENOMIC DNA]</scope>
    <source>
        <tissue evidence="2">Muscle</tissue>
    </source>
</reference>
<evidence type="ECO:0000313" key="2">
    <source>
        <dbReference type="EMBL" id="TNN66022.1"/>
    </source>
</evidence>
<dbReference type="AlphaFoldDB" id="A0A4Z2HMK6"/>
<dbReference type="EMBL" id="SRLO01000226">
    <property type="protein sequence ID" value="TNN66022.1"/>
    <property type="molecule type" value="Genomic_DNA"/>
</dbReference>
<keyword evidence="3" id="KW-1185">Reference proteome</keyword>
<dbReference type="Proteomes" id="UP000314294">
    <property type="component" value="Unassembled WGS sequence"/>
</dbReference>
<gene>
    <name evidence="2" type="ORF">EYF80_023778</name>
</gene>
<accession>A0A4Z2HMK6</accession>
<organism evidence="2 3">
    <name type="scientific">Liparis tanakae</name>
    <name type="common">Tanaka's snailfish</name>
    <dbReference type="NCBI Taxonomy" id="230148"/>
    <lineage>
        <taxon>Eukaryota</taxon>
        <taxon>Metazoa</taxon>
        <taxon>Chordata</taxon>
        <taxon>Craniata</taxon>
        <taxon>Vertebrata</taxon>
        <taxon>Euteleostomi</taxon>
        <taxon>Actinopterygii</taxon>
        <taxon>Neopterygii</taxon>
        <taxon>Teleostei</taxon>
        <taxon>Neoteleostei</taxon>
        <taxon>Acanthomorphata</taxon>
        <taxon>Eupercaria</taxon>
        <taxon>Perciformes</taxon>
        <taxon>Cottioidei</taxon>
        <taxon>Cottales</taxon>
        <taxon>Liparidae</taxon>
        <taxon>Liparis</taxon>
    </lineage>
</organism>
<feature type="region of interest" description="Disordered" evidence="1">
    <location>
        <begin position="249"/>
        <end position="277"/>
    </location>
</feature>
<sequence length="325" mass="35462">MPLASDRKPLPVAPVVTLSWTNSTDLEPIQTGFQPLHLLFEILPCRHVYFLQKPLLLQDVPPPLLQLGPGVGELLKRLHQVLFRKAKQVRVSQAADVSRAPVAHLAAADVQDADFSEAASRCQNGKLGGSVLPHHCQLAIFDYVHLFTHISLVVEPADDALLQHLAHVPELHVVFQCVHAALEACSGGVHIGDHGANIAHNGGKYQNTNLGQKYQSVPVDDHQDVQDQFTDAESVGVARPRLAALEELEQPRQAEQPVEAQERRVADPHHQVQEVGREDGADVTFTLQEPLWLNLLGGACMSLLAGPLKRSKKESGLSVSSAKLF</sequence>
<proteinExistence type="predicted"/>
<name>A0A4Z2HMK6_9TELE</name>
<feature type="compositionally biased region" description="Basic and acidic residues" evidence="1">
    <location>
        <begin position="260"/>
        <end position="277"/>
    </location>
</feature>
<comment type="caution">
    <text evidence="2">The sequence shown here is derived from an EMBL/GenBank/DDBJ whole genome shotgun (WGS) entry which is preliminary data.</text>
</comment>
<protein>
    <submittedName>
        <fullName evidence="2">Uncharacterized protein</fullName>
    </submittedName>
</protein>